<reference evidence="3" key="1">
    <citation type="submission" date="2011-10" db="EMBL/GenBank/DDBJ databases">
        <authorList>
            <person name="Genoscope - CEA"/>
        </authorList>
    </citation>
    <scope>NUCLEOTIDE SEQUENCE</scope>
    <source>
        <strain evidence="3">CBS 7064</strain>
    </source>
</reference>
<gene>
    <name evidence="3" type="primary">Piso0_000603</name>
    <name evidence="2" type="ORF">GNLVRS01_PISO0A12980g</name>
    <name evidence="3" type="ORF">GNLVRS01_PISO0B13047g</name>
</gene>
<organism evidence="3 4">
    <name type="scientific">Pichia sorbitophila (strain ATCC MYA-4447 / BCRC 22081 / CBS 7064 / NBRC 10061 / NRRL Y-12695)</name>
    <name type="common">Hybrid yeast</name>
    <dbReference type="NCBI Taxonomy" id="559304"/>
    <lineage>
        <taxon>Eukaryota</taxon>
        <taxon>Fungi</taxon>
        <taxon>Dikarya</taxon>
        <taxon>Ascomycota</taxon>
        <taxon>Saccharomycotina</taxon>
        <taxon>Pichiomycetes</taxon>
        <taxon>Debaryomycetaceae</taxon>
        <taxon>Millerozyma</taxon>
    </lineage>
</organism>
<reference evidence="4" key="2">
    <citation type="journal article" date="2012" name="G3 (Bethesda)">
        <title>Pichia sorbitophila, an interspecies yeast hybrid reveals early steps of genome resolution following polyploidization.</title>
        <authorList>
            <person name="Leh Louis V."/>
            <person name="Despons L."/>
            <person name="Friedrich A."/>
            <person name="Martin T."/>
            <person name="Durrens P."/>
            <person name="Casaregola S."/>
            <person name="Neuveglise C."/>
            <person name="Fairhead C."/>
            <person name="Marck C."/>
            <person name="Cruz J.A."/>
            <person name="Straub M.L."/>
            <person name="Kugler V."/>
            <person name="Sacerdot C."/>
            <person name="Uzunov Z."/>
            <person name="Thierry A."/>
            <person name="Weiss S."/>
            <person name="Bleykasten C."/>
            <person name="De Montigny J."/>
            <person name="Jacques N."/>
            <person name="Jung P."/>
            <person name="Lemaire M."/>
            <person name="Mallet S."/>
            <person name="Morel G."/>
            <person name="Richard G.F."/>
            <person name="Sarkar A."/>
            <person name="Savel G."/>
            <person name="Schacherer J."/>
            <person name="Seret M.L."/>
            <person name="Talla E."/>
            <person name="Samson G."/>
            <person name="Jubin C."/>
            <person name="Poulain J."/>
            <person name="Vacherie B."/>
            <person name="Barbe V."/>
            <person name="Pelletier E."/>
            <person name="Sherman D.J."/>
            <person name="Westhof E."/>
            <person name="Weissenbach J."/>
            <person name="Baret P.V."/>
            <person name="Wincker P."/>
            <person name="Gaillardin C."/>
            <person name="Dujon B."/>
            <person name="Souciet J.L."/>
        </authorList>
    </citation>
    <scope>NUCLEOTIDE SEQUENCE [LARGE SCALE GENOMIC DNA]</scope>
    <source>
        <strain evidence="4">ATCC MYA-4447 / BCRC 22081 / CBS 7064 / NBRC 10061 / NRRL Y-12695</strain>
    </source>
</reference>
<evidence type="ECO:0000313" key="3">
    <source>
        <dbReference type="EMBL" id="CCE73555.1"/>
    </source>
</evidence>
<feature type="region of interest" description="Disordered" evidence="1">
    <location>
        <begin position="222"/>
        <end position="289"/>
    </location>
</feature>
<protein>
    <submittedName>
        <fullName evidence="3">Piso0_000603 protein</fullName>
    </submittedName>
</protein>
<dbReference type="Proteomes" id="UP000005222">
    <property type="component" value="Chromosome A"/>
</dbReference>
<dbReference type="Proteomes" id="UP000005222">
    <property type="component" value="Chromosome B"/>
</dbReference>
<evidence type="ECO:0000313" key="2">
    <source>
        <dbReference type="EMBL" id="CCE72994.1"/>
    </source>
</evidence>
<dbReference type="InParanoid" id="G8YSU3"/>
<feature type="compositionally biased region" description="Low complexity" evidence="1">
    <location>
        <begin position="266"/>
        <end position="277"/>
    </location>
</feature>
<evidence type="ECO:0000313" key="4">
    <source>
        <dbReference type="Proteomes" id="UP000005222"/>
    </source>
</evidence>
<dbReference type="EMBL" id="FO082059">
    <property type="protein sequence ID" value="CCE72994.1"/>
    <property type="molecule type" value="Genomic_DNA"/>
</dbReference>
<keyword evidence="4" id="KW-1185">Reference proteome</keyword>
<feature type="compositionally biased region" description="Basic and acidic residues" evidence="1">
    <location>
        <begin position="255"/>
        <end position="265"/>
    </location>
</feature>
<evidence type="ECO:0000256" key="1">
    <source>
        <dbReference type="SAM" id="MobiDB-lite"/>
    </source>
</evidence>
<dbReference type="HOGENOM" id="CLU_963486_0_0_1"/>
<dbReference type="AlphaFoldDB" id="G8YSU3"/>
<sequence length="289" mass="33654">MSQTSLIMNSVQAVADQELETYKQVVKKGYQQHLKVDRLQWWQSKGEVPKRLKMKEIDAEEMGKQRLEKELRLAISESGKINAATAKREAIRILEEKIIEVSTQFREAFMIVGENISPLRSNVIGSDLHKTETDRYLFEFQDEFKKNLIEILEEEAVRYMTFKKRDISKLEKMWAKEQNKKDVEMIDMEYVMADNEKDEKYEELQKNNKELQKDHKELKKKFEALEKAIKNMQGPSGTSRKGGKSDGRGAYNGKGKRDGDKDNGYRNKSGPKSKSNPKPNPKPSPRYRK</sequence>
<name>G8YSU3_PICSO</name>
<dbReference type="EMBL" id="FO082058">
    <property type="protein sequence ID" value="CCE73555.1"/>
    <property type="molecule type" value="Genomic_DNA"/>
</dbReference>
<proteinExistence type="predicted"/>
<accession>G8YSU3</accession>
<feature type="compositionally biased region" description="Pro residues" evidence="1">
    <location>
        <begin position="278"/>
        <end position="289"/>
    </location>
</feature>